<dbReference type="AlphaFoldDB" id="A0A1G6H0D7"/>
<gene>
    <name evidence="4" type="ORF">SAMN05421734_10282</name>
</gene>
<comment type="similarity">
    <text evidence="1">Belongs to the UPF0749 family.</text>
</comment>
<keyword evidence="5" id="KW-1185">Reference proteome</keyword>
<evidence type="ECO:0000313" key="4">
    <source>
        <dbReference type="EMBL" id="SDB87608.1"/>
    </source>
</evidence>
<dbReference type="Pfam" id="PF05949">
    <property type="entry name" value="DUF881"/>
    <property type="match status" value="1"/>
</dbReference>
<dbReference type="Gene3D" id="3.30.70.1880">
    <property type="entry name" value="Protein of unknown function DUF881"/>
    <property type="match status" value="1"/>
</dbReference>
<evidence type="ECO:0000256" key="1">
    <source>
        <dbReference type="ARBA" id="ARBA00009108"/>
    </source>
</evidence>
<dbReference type="PANTHER" id="PTHR37313">
    <property type="entry name" value="UPF0749 PROTEIN RV1825"/>
    <property type="match status" value="1"/>
</dbReference>
<name>A0A1G6H0D7_9BACI</name>
<dbReference type="Proteomes" id="UP000242949">
    <property type="component" value="Unassembled WGS sequence"/>
</dbReference>
<evidence type="ECO:0000313" key="5">
    <source>
        <dbReference type="Proteomes" id="UP000242949"/>
    </source>
</evidence>
<sequence>MKMKSKRAILSLVLFTFGFLIAASFQNTKAFVFEQEDVDPDWERTFYYTQQLIDFEKQNQDLQQEINEVRADILQFENELVSSEEEIKDTVQEKIDLQALNGELPIEGPGIFITLKDQEYVPSEESIDDYIVHDRHVQLVINELYSAGAEAIAINGQRIYHDSHIVCTGPVISVDNQQYPAPFEIEAIGNPNTLRESMELDRGVIDQLVNEQIEVEVGAREQINMNSKLR</sequence>
<reference evidence="5" key="1">
    <citation type="submission" date="2016-09" db="EMBL/GenBank/DDBJ databases">
        <authorList>
            <person name="Varghese N."/>
            <person name="Submissions S."/>
        </authorList>
    </citation>
    <scope>NUCLEOTIDE SEQUENCE [LARGE SCALE GENOMIC DNA]</scope>
    <source>
        <strain evidence="5">S5</strain>
    </source>
</reference>
<dbReference type="OrthoDB" id="9776196at2"/>
<feature type="coiled-coil region" evidence="2">
    <location>
        <begin position="52"/>
        <end position="93"/>
    </location>
</feature>
<keyword evidence="3" id="KW-0732">Signal</keyword>
<feature type="signal peptide" evidence="3">
    <location>
        <begin position="1"/>
        <end position="22"/>
    </location>
</feature>
<dbReference type="RefSeq" id="WP_090792771.1">
    <property type="nucleotide sequence ID" value="NZ_FMYI01000002.1"/>
</dbReference>
<dbReference type="PANTHER" id="PTHR37313:SF2">
    <property type="entry name" value="UPF0749 PROTEIN YLXX"/>
    <property type="match status" value="1"/>
</dbReference>
<organism evidence="4 5">
    <name type="scientific">Pelagirhabdus alkalitolerans</name>
    <dbReference type="NCBI Taxonomy" id="1612202"/>
    <lineage>
        <taxon>Bacteria</taxon>
        <taxon>Bacillati</taxon>
        <taxon>Bacillota</taxon>
        <taxon>Bacilli</taxon>
        <taxon>Bacillales</taxon>
        <taxon>Bacillaceae</taxon>
        <taxon>Pelagirhabdus</taxon>
    </lineage>
</organism>
<keyword evidence="2" id="KW-0175">Coiled coil</keyword>
<evidence type="ECO:0000256" key="2">
    <source>
        <dbReference type="SAM" id="Coils"/>
    </source>
</evidence>
<dbReference type="EMBL" id="FMYI01000002">
    <property type="protein sequence ID" value="SDB87608.1"/>
    <property type="molecule type" value="Genomic_DNA"/>
</dbReference>
<accession>A0A1G6H0D7</accession>
<evidence type="ECO:0000256" key="3">
    <source>
        <dbReference type="SAM" id="SignalP"/>
    </source>
</evidence>
<feature type="chain" id="PRO_5039157632" evidence="3">
    <location>
        <begin position="23"/>
        <end position="230"/>
    </location>
</feature>
<dbReference type="InterPro" id="IPR010273">
    <property type="entry name" value="DUF881"/>
</dbReference>
<proteinExistence type="inferred from homology"/>
<dbReference type="STRING" id="1612202.SAMN05421734_10282"/>
<protein>
    <submittedName>
        <fullName evidence="4">Uncharacterized conserved protein YlxW, UPF0749 family</fullName>
    </submittedName>
</protein>